<proteinExistence type="predicted"/>
<evidence type="ECO:0000313" key="5">
    <source>
        <dbReference type="WBParaSite" id="NBR_0001883501-mRNA-1"/>
    </source>
</evidence>
<reference evidence="5" key="1">
    <citation type="submission" date="2017-02" db="UniProtKB">
        <authorList>
            <consortium name="WormBaseParasite"/>
        </authorList>
    </citation>
    <scope>IDENTIFICATION</scope>
</reference>
<feature type="chain" id="PRO_5043125874" evidence="2">
    <location>
        <begin position="17"/>
        <end position="126"/>
    </location>
</feature>
<feature type="compositionally biased region" description="Polar residues" evidence="1">
    <location>
        <begin position="116"/>
        <end position="126"/>
    </location>
</feature>
<evidence type="ECO:0000313" key="4">
    <source>
        <dbReference type="Proteomes" id="UP000271162"/>
    </source>
</evidence>
<evidence type="ECO:0000313" key="3">
    <source>
        <dbReference type="EMBL" id="VDL82561.1"/>
    </source>
</evidence>
<dbReference type="AlphaFoldDB" id="A0A0N4YNM1"/>
<feature type="region of interest" description="Disordered" evidence="1">
    <location>
        <begin position="107"/>
        <end position="126"/>
    </location>
</feature>
<accession>A0A0N4YNM1</accession>
<keyword evidence="4" id="KW-1185">Reference proteome</keyword>
<feature type="signal peptide" evidence="2">
    <location>
        <begin position="1"/>
        <end position="16"/>
    </location>
</feature>
<dbReference type="Proteomes" id="UP000271162">
    <property type="component" value="Unassembled WGS sequence"/>
</dbReference>
<sequence>MNKCLLLLALATTCYATCRTLETYDRDSIPKKVLEILNRTAIFRPSPARRNVIFLVRKVKYYSRVLFIVKVTTAEYEEYFLEIPKDKMDRYLSPPLKEYKKYELHNCPLKQRKGNKSNGTVSTVKP</sequence>
<organism evidence="5">
    <name type="scientific">Nippostrongylus brasiliensis</name>
    <name type="common">Rat hookworm</name>
    <dbReference type="NCBI Taxonomy" id="27835"/>
    <lineage>
        <taxon>Eukaryota</taxon>
        <taxon>Metazoa</taxon>
        <taxon>Ecdysozoa</taxon>
        <taxon>Nematoda</taxon>
        <taxon>Chromadorea</taxon>
        <taxon>Rhabditida</taxon>
        <taxon>Rhabditina</taxon>
        <taxon>Rhabditomorpha</taxon>
        <taxon>Strongyloidea</taxon>
        <taxon>Heligmosomidae</taxon>
        <taxon>Nippostrongylus</taxon>
    </lineage>
</organism>
<evidence type="ECO:0000256" key="1">
    <source>
        <dbReference type="SAM" id="MobiDB-lite"/>
    </source>
</evidence>
<evidence type="ECO:0000256" key="2">
    <source>
        <dbReference type="SAM" id="SignalP"/>
    </source>
</evidence>
<dbReference type="EMBL" id="UYSL01023697">
    <property type="protein sequence ID" value="VDL82561.1"/>
    <property type="molecule type" value="Genomic_DNA"/>
</dbReference>
<dbReference type="WBParaSite" id="NBR_0001883501-mRNA-1">
    <property type="protein sequence ID" value="NBR_0001883501-mRNA-1"/>
    <property type="gene ID" value="NBR_0001883501"/>
</dbReference>
<gene>
    <name evidence="3" type="ORF">NBR_LOCUS18836</name>
</gene>
<protein>
    <submittedName>
        <fullName evidence="5">Conserved secreted protein</fullName>
    </submittedName>
</protein>
<name>A0A0N4YNM1_NIPBR</name>
<reference evidence="3 4" key="2">
    <citation type="submission" date="2018-11" db="EMBL/GenBank/DDBJ databases">
        <authorList>
            <consortium name="Pathogen Informatics"/>
        </authorList>
    </citation>
    <scope>NUCLEOTIDE SEQUENCE [LARGE SCALE GENOMIC DNA]</scope>
</reference>
<keyword evidence="2" id="KW-0732">Signal</keyword>